<evidence type="ECO:0000313" key="2">
    <source>
        <dbReference type="Proteomes" id="UP000499080"/>
    </source>
</evidence>
<organism evidence="1 2">
    <name type="scientific">Araneus ventricosus</name>
    <name type="common">Orbweaver spider</name>
    <name type="synonym">Epeira ventricosa</name>
    <dbReference type="NCBI Taxonomy" id="182803"/>
    <lineage>
        <taxon>Eukaryota</taxon>
        <taxon>Metazoa</taxon>
        <taxon>Ecdysozoa</taxon>
        <taxon>Arthropoda</taxon>
        <taxon>Chelicerata</taxon>
        <taxon>Arachnida</taxon>
        <taxon>Araneae</taxon>
        <taxon>Araneomorphae</taxon>
        <taxon>Entelegynae</taxon>
        <taxon>Araneoidea</taxon>
        <taxon>Araneidae</taxon>
        <taxon>Araneus</taxon>
    </lineage>
</organism>
<reference evidence="1 2" key="1">
    <citation type="journal article" date="2019" name="Sci. Rep.">
        <title>Orb-weaving spider Araneus ventricosus genome elucidates the spidroin gene catalogue.</title>
        <authorList>
            <person name="Kono N."/>
            <person name="Nakamura H."/>
            <person name="Ohtoshi R."/>
            <person name="Moran D.A.P."/>
            <person name="Shinohara A."/>
            <person name="Yoshida Y."/>
            <person name="Fujiwara M."/>
            <person name="Mori M."/>
            <person name="Tomita M."/>
            <person name="Arakawa K."/>
        </authorList>
    </citation>
    <scope>NUCLEOTIDE SEQUENCE [LARGE SCALE GENOMIC DNA]</scope>
</reference>
<comment type="caution">
    <text evidence="1">The sequence shown here is derived from an EMBL/GenBank/DDBJ whole genome shotgun (WGS) entry which is preliminary data.</text>
</comment>
<keyword evidence="2" id="KW-1185">Reference proteome</keyword>
<evidence type="ECO:0000313" key="1">
    <source>
        <dbReference type="EMBL" id="GBM28569.1"/>
    </source>
</evidence>
<dbReference type="EMBL" id="BGPR01170354">
    <property type="protein sequence ID" value="GBM28569.1"/>
    <property type="molecule type" value="Genomic_DNA"/>
</dbReference>
<sequence length="93" mass="10873">MFTKGNQRSWIKIEVALCKNTSECYYALREACALLYRTLARWVKAFIVGRNETADSHRISRPSIPQHQIHIIMSPFHTSSVDCSGIIRRSWYR</sequence>
<gene>
    <name evidence="1" type="ORF">AVEN_104034_1</name>
</gene>
<dbReference type="OrthoDB" id="10017160at2759"/>
<dbReference type="Proteomes" id="UP000499080">
    <property type="component" value="Unassembled WGS sequence"/>
</dbReference>
<accession>A0A4Y2EJV6</accession>
<protein>
    <submittedName>
        <fullName evidence="1">Uncharacterized protein</fullName>
    </submittedName>
</protein>
<proteinExistence type="predicted"/>
<dbReference type="AlphaFoldDB" id="A0A4Y2EJV6"/>
<name>A0A4Y2EJV6_ARAVE</name>